<accession>A0AAE5P2F2</accession>
<dbReference type="Gene3D" id="2.40.10.350">
    <property type="entry name" value="Rod shape-determining protein MreC, domain 2"/>
    <property type="match status" value="1"/>
</dbReference>
<proteinExistence type="inferred from homology"/>
<keyword evidence="5" id="KW-0812">Transmembrane</keyword>
<dbReference type="Pfam" id="PF04085">
    <property type="entry name" value="MreC"/>
    <property type="match status" value="1"/>
</dbReference>
<evidence type="ECO:0000256" key="2">
    <source>
        <dbReference type="ARBA" id="ARBA00013855"/>
    </source>
</evidence>
<dbReference type="NCBIfam" id="TIGR00219">
    <property type="entry name" value="mreC"/>
    <property type="match status" value="1"/>
</dbReference>
<dbReference type="Gene3D" id="2.40.10.340">
    <property type="entry name" value="Rod shape-determining protein MreC, domain 1"/>
    <property type="match status" value="1"/>
</dbReference>
<evidence type="ECO:0000313" key="7">
    <source>
        <dbReference type="EMBL" id="PES31369.1"/>
    </source>
</evidence>
<evidence type="ECO:0000256" key="1">
    <source>
        <dbReference type="ARBA" id="ARBA00009369"/>
    </source>
</evidence>
<dbReference type="AlphaFoldDB" id="A0AAE5P2F2"/>
<dbReference type="PIRSF" id="PIRSF038471">
    <property type="entry name" value="MreC"/>
    <property type="match status" value="1"/>
</dbReference>
<dbReference type="GO" id="GO:0008360">
    <property type="term" value="P:regulation of cell shape"/>
    <property type="evidence" value="ECO:0007669"/>
    <property type="project" value="UniProtKB-KW"/>
</dbReference>
<evidence type="ECO:0000259" key="6">
    <source>
        <dbReference type="Pfam" id="PF04085"/>
    </source>
</evidence>
<gene>
    <name evidence="7" type="primary">mreC</name>
    <name evidence="7" type="ORF">CN497_23160</name>
</gene>
<keyword evidence="5" id="KW-0472">Membrane</keyword>
<evidence type="ECO:0000313" key="8">
    <source>
        <dbReference type="Proteomes" id="UP000220341"/>
    </source>
</evidence>
<comment type="caution">
    <text evidence="7">The sequence shown here is derived from an EMBL/GenBank/DDBJ whole genome shotgun (WGS) entry which is preliminary data.</text>
</comment>
<comment type="similarity">
    <text evidence="1">Belongs to the MreC family.</text>
</comment>
<dbReference type="PANTHER" id="PTHR34138:SF1">
    <property type="entry name" value="CELL SHAPE-DETERMINING PROTEIN MREC"/>
    <property type="match status" value="1"/>
</dbReference>
<evidence type="ECO:0000256" key="3">
    <source>
        <dbReference type="ARBA" id="ARBA00022960"/>
    </source>
</evidence>
<feature type="domain" description="Rod shape-determining protein MreC beta-barrel core" evidence="6">
    <location>
        <begin position="108"/>
        <end position="259"/>
    </location>
</feature>
<dbReference type="InterPro" id="IPR055342">
    <property type="entry name" value="MreC_beta-barrel_core"/>
</dbReference>
<dbReference type="PANTHER" id="PTHR34138">
    <property type="entry name" value="CELL SHAPE-DETERMINING PROTEIN MREC"/>
    <property type="match status" value="1"/>
</dbReference>
<keyword evidence="5" id="KW-1133">Transmembrane helix</keyword>
<feature type="transmembrane region" description="Helical" evidence="5">
    <location>
        <begin position="12"/>
        <end position="33"/>
    </location>
</feature>
<dbReference type="InterPro" id="IPR042175">
    <property type="entry name" value="Cell/Rod_MreC_2"/>
</dbReference>
<protein>
    <recommendedName>
        <fullName evidence="2">Cell shape-determining protein MreC</fullName>
    </recommendedName>
    <alternativeName>
        <fullName evidence="4">Cell shape protein MreC</fullName>
    </alternativeName>
</protein>
<sequence length="264" mass="29408">MLIRFQRKKRRHRYILIGGILAIGGFIVVGSLYKDSLPFLDKVSWSEPQQVSQLFSTYRENVTLKNKLATENQDEANVYKLEYENKAFKKILKTEAKVKAYNPVTATVIGRSTNNWNNEITIDKGKNQGLKIDMNVLGTNGVIGKVSKVFSSTSIVELISSNLRTNRMAVMLKDKKNVNGTLEGYDDKKGNLIIRKIPSEAEVNVGDKVQTSPISSIFQGKLALGKVIKVKPDEYGLTQLAIVKPSSNFNDISEVIVIKAKNNG</sequence>
<evidence type="ECO:0000256" key="4">
    <source>
        <dbReference type="ARBA" id="ARBA00032089"/>
    </source>
</evidence>
<dbReference type="EMBL" id="NTYW01000053">
    <property type="protein sequence ID" value="PES31369.1"/>
    <property type="molecule type" value="Genomic_DNA"/>
</dbReference>
<reference evidence="7 8" key="1">
    <citation type="submission" date="2017-09" db="EMBL/GenBank/DDBJ databases">
        <title>Large-scale bioinformatics analysis of Bacillus genomes uncovers conserved roles of natural products in bacterial physiology.</title>
        <authorList>
            <consortium name="Agbiome Team Llc"/>
            <person name="Bleich R.M."/>
            <person name="Kirk G.J."/>
            <person name="Santa Maria K.C."/>
            <person name="Allen S.E."/>
            <person name="Farag S."/>
            <person name="Shank E.A."/>
            <person name="Bowers A."/>
        </authorList>
    </citation>
    <scope>NUCLEOTIDE SEQUENCE [LARGE SCALE GENOMIC DNA]</scope>
    <source>
        <strain evidence="7 8">AFS003013</strain>
    </source>
</reference>
<keyword evidence="3" id="KW-0133">Cell shape</keyword>
<evidence type="ECO:0000256" key="5">
    <source>
        <dbReference type="SAM" id="Phobius"/>
    </source>
</evidence>
<dbReference type="InterPro" id="IPR007221">
    <property type="entry name" value="MreC"/>
</dbReference>
<dbReference type="InterPro" id="IPR042177">
    <property type="entry name" value="Cell/Rod_1"/>
</dbReference>
<name>A0AAE5P2F2_PRIMG</name>
<organism evidence="7 8">
    <name type="scientific">Priestia megaterium</name>
    <name type="common">Bacillus megaterium</name>
    <dbReference type="NCBI Taxonomy" id="1404"/>
    <lineage>
        <taxon>Bacteria</taxon>
        <taxon>Bacillati</taxon>
        <taxon>Bacillota</taxon>
        <taxon>Bacilli</taxon>
        <taxon>Bacillales</taxon>
        <taxon>Bacillaceae</taxon>
        <taxon>Priestia</taxon>
    </lineage>
</organism>
<dbReference type="Proteomes" id="UP000220341">
    <property type="component" value="Unassembled WGS sequence"/>
</dbReference>
<dbReference type="GO" id="GO:0005886">
    <property type="term" value="C:plasma membrane"/>
    <property type="evidence" value="ECO:0007669"/>
    <property type="project" value="TreeGrafter"/>
</dbReference>